<dbReference type="PANTHER" id="PTHR33969">
    <property type="entry name" value="SEGREGATION AND CONDENSATION PROTEIN A"/>
    <property type="match status" value="1"/>
</dbReference>
<dbReference type="STRING" id="439481.Aboo_1382"/>
<dbReference type="RefSeq" id="WP_008084103.1">
    <property type="nucleotide sequence ID" value="NC_013926.1"/>
</dbReference>
<dbReference type="OrthoDB" id="53244at2157"/>
<dbReference type="Gene3D" id="1.10.10.580">
    <property type="entry name" value="Structural maintenance of chromosome 1. Chain E"/>
    <property type="match status" value="1"/>
</dbReference>
<dbReference type="eggNOG" id="arCOG02610">
    <property type="taxonomic scope" value="Archaea"/>
</dbReference>
<sequence length="285" mass="34285">MQHEITEHLMYYKALLDEDIDVDYYIHMAQSLEDGIHITAKNPVDKAIAIVFELVMDEKLDPWKIDLIKFTKLYMERVKKEKDIDFIIAGKIIHMAWNILMRKSEDVLDEVEREVYYVDSDFFDIDISPFEPYEEEIIDVEPDIEIKEPVRREEERPVSLMELLQAINEARREVEMKKKQRKIREKFKFNLDEKVHREDLEEEIKEVWSRLSDVNGDEIPLSLLYDGTREDFIKVFLSLLFLERFKKVELQQYVPYGEINIRILVPQELRNIEFMNPPEIRIESI</sequence>
<evidence type="ECO:0000313" key="2">
    <source>
        <dbReference type="Proteomes" id="UP000001400"/>
    </source>
</evidence>
<accession>B5ID42</accession>
<gene>
    <name evidence="1" type="ordered locus">Aboo_1382</name>
</gene>
<organism evidence="1 2">
    <name type="scientific">Aciduliprofundum boonei (strain DSM 19572 / T469)</name>
    <dbReference type="NCBI Taxonomy" id="439481"/>
    <lineage>
        <taxon>Archaea</taxon>
        <taxon>Methanobacteriati</taxon>
        <taxon>Thermoplasmatota</taxon>
        <taxon>DHVE2 group</taxon>
        <taxon>Candidatus Aciduliprofundum</taxon>
    </lineage>
</organism>
<dbReference type="InterPro" id="IPR023093">
    <property type="entry name" value="ScpA-like_C"/>
</dbReference>
<dbReference type="EMBL" id="CP001941">
    <property type="protein sequence ID" value="ADD09189.1"/>
    <property type="molecule type" value="Genomic_DNA"/>
</dbReference>
<dbReference type="KEGG" id="abi:Aboo_1382"/>
<evidence type="ECO:0000313" key="1">
    <source>
        <dbReference type="EMBL" id="ADD09189.1"/>
    </source>
</evidence>
<dbReference type="InterPro" id="IPR003768">
    <property type="entry name" value="ScpA"/>
</dbReference>
<dbReference type="Pfam" id="PF02616">
    <property type="entry name" value="SMC_ScpA"/>
    <property type="match status" value="1"/>
</dbReference>
<dbReference type="GeneID" id="8828344"/>
<name>B5ID42_ACIB4</name>
<dbReference type="PANTHER" id="PTHR33969:SF2">
    <property type="entry name" value="SEGREGATION AND CONDENSATION PROTEIN A"/>
    <property type="match status" value="1"/>
</dbReference>
<dbReference type="HOGENOM" id="CLU_961737_0_0_2"/>
<protein>
    <submittedName>
        <fullName evidence="1">Chromosome segregation and condensation protein ScpA</fullName>
    </submittedName>
</protein>
<reference evidence="1" key="1">
    <citation type="submission" date="2010-02" db="EMBL/GenBank/DDBJ databases">
        <title>Complete sequence of Aciduliprofundum boonei T469.</title>
        <authorList>
            <consortium name="US DOE Joint Genome Institute"/>
            <person name="Lucas S."/>
            <person name="Copeland A."/>
            <person name="Lapidus A."/>
            <person name="Cheng J.-F."/>
            <person name="Bruce D."/>
            <person name="Goodwin L."/>
            <person name="Pitluck S."/>
            <person name="Saunders E."/>
            <person name="Detter J.C."/>
            <person name="Han C."/>
            <person name="Tapia R."/>
            <person name="Land M."/>
            <person name="Hauser L."/>
            <person name="Kyrpides N."/>
            <person name="Mikhailova N."/>
            <person name="Flores G."/>
            <person name="Reysenbach A.-L."/>
            <person name="Woyke T."/>
        </authorList>
    </citation>
    <scope>NUCLEOTIDE SEQUENCE</scope>
    <source>
        <strain evidence="1">T469</strain>
    </source>
</reference>
<proteinExistence type="predicted"/>
<keyword evidence="2" id="KW-1185">Reference proteome</keyword>
<dbReference type="AlphaFoldDB" id="B5ID42"/>
<dbReference type="Proteomes" id="UP000001400">
    <property type="component" value="Chromosome"/>
</dbReference>